<reference evidence="3" key="1">
    <citation type="journal article" date="2019" name="Int. J. Syst. Evol. Microbiol.">
        <title>The Global Catalogue of Microorganisms (GCM) 10K type strain sequencing project: providing services to taxonomists for standard genome sequencing and annotation.</title>
        <authorList>
            <consortium name="The Broad Institute Genomics Platform"/>
            <consortium name="The Broad Institute Genome Sequencing Center for Infectious Disease"/>
            <person name="Wu L."/>
            <person name="Ma J."/>
        </authorList>
    </citation>
    <scope>NUCLEOTIDE SEQUENCE [LARGE SCALE GENOMIC DNA]</scope>
    <source>
        <strain evidence="3">JCM 17591</strain>
    </source>
</reference>
<dbReference type="EMBL" id="BAABBW010000003">
    <property type="protein sequence ID" value="GAA4176021.1"/>
    <property type="molecule type" value="Genomic_DNA"/>
</dbReference>
<proteinExistence type="predicted"/>
<evidence type="ECO:0000313" key="2">
    <source>
        <dbReference type="EMBL" id="GAA4176021.1"/>
    </source>
</evidence>
<dbReference type="Proteomes" id="UP001501079">
    <property type="component" value="Unassembled WGS sequence"/>
</dbReference>
<comment type="caution">
    <text evidence="2">The sequence shown here is derived from an EMBL/GenBank/DDBJ whole genome shotgun (WGS) entry which is preliminary data.</text>
</comment>
<dbReference type="RefSeq" id="WP_344754376.1">
    <property type="nucleotide sequence ID" value="NZ_BAABBW010000003.1"/>
</dbReference>
<organism evidence="2 3">
    <name type="scientific">Gryllotalpicola koreensis</name>
    <dbReference type="NCBI Taxonomy" id="993086"/>
    <lineage>
        <taxon>Bacteria</taxon>
        <taxon>Bacillati</taxon>
        <taxon>Actinomycetota</taxon>
        <taxon>Actinomycetes</taxon>
        <taxon>Micrococcales</taxon>
        <taxon>Microbacteriaceae</taxon>
        <taxon>Gryllotalpicola</taxon>
    </lineage>
</organism>
<gene>
    <name evidence="2" type="ORF">GCM10022287_22550</name>
</gene>
<evidence type="ECO:0000313" key="3">
    <source>
        <dbReference type="Proteomes" id="UP001501079"/>
    </source>
</evidence>
<keyword evidence="3" id="KW-1185">Reference proteome</keyword>
<feature type="region of interest" description="Disordered" evidence="1">
    <location>
        <begin position="53"/>
        <end position="79"/>
    </location>
</feature>
<accession>A0ABP8A2A5</accession>
<evidence type="ECO:0000256" key="1">
    <source>
        <dbReference type="SAM" id="MobiDB-lite"/>
    </source>
</evidence>
<sequence length="79" mass="8803">MASFVANSSVKFSTVRRTSTGKYQFPSDHFDLFLTREDLTGLVRLADALDASELQESPQDEGDIAYSLPSIDEQAEAEW</sequence>
<protein>
    <submittedName>
        <fullName evidence="2">Uncharacterized protein</fullName>
    </submittedName>
</protein>
<name>A0ABP8A2A5_9MICO</name>